<protein>
    <recommendedName>
        <fullName evidence="3">Endonuclease/exonuclease/phosphatase domain-containing protein</fullName>
    </recommendedName>
</protein>
<dbReference type="SUPFAM" id="SSF56219">
    <property type="entry name" value="DNase I-like"/>
    <property type="match status" value="1"/>
</dbReference>
<dbReference type="AlphaFoldDB" id="A0A5B7G540"/>
<dbReference type="EMBL" id="VSRR010010285">
    <property type="protein sequence ID" value="MPC51604.1"/>
    <property type="molecule type" value="Genomic_DNA"/>
</dbReference>
<evidence type="ECO:0000313" key="1">
    <source>
        <dbReference type="EMBL" id="MPC51604.1"/>
    </source>
</evidence>
<reference evidence="1 2" key="1">
    <citation type="submission" date="2019-05" db="EMBL/GenBank/DDBJ databases">
        <title>Another draft genome of Portunus trituberculatus and its Hox gene families provides insights of decapod evolution.</title>
        <authorList>
            <person name="Jeong J.-H."/>
            <person name="Song I."/>
            <person name="Kim S."/>
            <person name="Choi T."/>
            <person name="Kim D."/>
            <person name="Ryu S."/>
            <person name="Kim W."/>
        </authorList>
    </citation>
    <scope>NUCLEOTIDE SEQUENCE [LARGE SCALE GENOMIC DNA]</scope>
    <source>
        <tissue evidence="1">Muscle</tissue>
    </source>
</reference>
<dbReference type="InterPro" id="IPR036691">
    <property type="entry name" value="Endo/exonu/phosph_ase_sf"/>
</dbReference>
<name>A0A5B7G540_PORTR</name>
<evidence type="ECO:0008006" key="3">
    <source>
        <dbReference type="Google" id="ProtNLM"/>
    </source>
</evidence>
<sequence length="192" mass="21492">MYLSIRGLNSSVGDLSHNFVLRQKADIVALSETWLNDLVESIFEKINGYTNWVRKDREGRVGGGAAVCFENDFQTQELSVNLPQMMEALFFRIVLADNSGLLLCLLYCPPRQGRSSLNFLAEELDNLLQHHGCKNVLIVGDVNFHLEQQAYDNLVTVLGLTNHITLNVPIVGMKFSYPQKGRAAQPSVIRPS</sequence>
<organism evidence="1 2">
    <name type="scientific">Portunus trituberculatus</name>
    <name type="common">Swimming crab</name>
    <name type="synonym">Neptunus trituberculatus</name>
    <dbReference type="NCBI Taxonomy" id="210409"/>
    <lineage>
        <taxon>Eukaryota</taxon>
        <taxon>Metazoa</taxon>
        <taxon>Ecdysozoa</taxon>
        <taxon>Arthropoda</taxon>
        <taxon>Crustacea</taxon>
        <taxon>Multicrustacea</taxon>
        <taxon>Malacostraca</taxon>
        <taxon>Eumalacostraca</taxon>
        <taxon>Eucarida</taxon>
        <taxon>Decapoda</taxon>
        <taxon>Pleocyemata</taxon>
        <taxon>Brachyura</taxon>
        <taxon>Eubrachyura</taxon>
        <taxon>Portunoidea</taxon>
        <taxon>Portunidae</taxon>
        <taxon>Portuninae</taxon>
        <taxon>Portunus</taxon>
    </lineage>
</organism>
<proteinExistence type="predicted"/>
<dbReference type="PANTHER" id="PTHR46670:SF3">
    <property type="entry name" value="ENDONUCLEASE_EXONUCLEASE_PHOSPHATASE DOMAIN-CONTAINING PROTEIN"/>
    <property type="match status" value="1"/>
</dbReference>
<comment type="caution">
    <text evidence="1">The sequence shown here is derived from an EMBL/GenBank/DDBJ whole genome shotgun (WGS) entry which is preliminary data.</text>
</comment>
<dbReference type="OrthoDB" id="6367126at2759"/>
<dbReference type="Proteomes" id="UP000324222">
    <property type="component" value="Unassembled WGS sequence"/>
</dbReference>
<dbReference type="Gene3D" id="3.60.10.10">
    <property type="entry name" value="Endonuclease/exonuclease/phosphatase"/>
    <property type="match status" value="1"/>
</dbReference>
<gene>
    <name evidence="1" type="ORF">E2C01_045453</name>
</gene>
<dbReference type="PANTHER" id="PTHR46670">
    <property type="entry name" value="ENDO/EXONUCLEASE/PHOSPHATASE DOMAIN-CONTAINING PROTEIN"/>
    <property type="match status" value="1"/>
</dbReference>
<keyword evidence="2" id="KW-1185">Reference proteome</keyword>
<accession>A0A5B7G540</accession>
<evidence type="ECO:0000313" key="2">
    <source>
        <dbReference type="Proteomes" id="UP000324222"/>
    </source>
</evidence>